<dbReference type="OrthoDB" id="3249972at2"/>
<name>A0A163R9E5_9CELL</name>
<comment type="caution">
    <text evidence="4">The sequence shown here is derived from an EMBL/GenBank/DDBJ whole genome shotgun (WGS) entry which is preliminary data.</text>
</comment>
<evidence type="ECO:0000259" key="3">
    <source>
        <dbReference type="PROSITE" id="PS50966"/>
    </source>
</evidence>
<keyword evidence="1" id="KW-0863">Zinc-finger</keyword>
<protein>
    <recommendedName>
        <fullName evidence="3">SWIM-type domain-containing protein</fullName>
    </recommendedName>
</protein>
<evidence type="ECO:0000313" key="4">
    <source>
        <dbReference type="EMBL" id="KZM34975.1"/>
    </source>
</evidence>
<dbReference type="STRING" id="43678.OJAG_23480"/>
<evidence type="ECO:0000256" key="2">
    <source>
        <dbReference type="SAM" id="MobiDB-lite"/>
    </source>
</evidence>
<feature type="compositionally biased region" description="Pro residues" evidence="2">
    <location>
        <begin position="123"/>
        <end position="133"/>
    </location>
</feature>
<accession>A0A163R9E5</accession>
<dbReference type="AlphaFoldDB" id="A0A163R9E5"/>
<dbReference type="Proteomes" id="UP000076447">
    <property type="component" value="Unassembled WGS sequence"/>
</dbReference>
<dbReference type="RefSeq" id="WP_068708736.1">
    <property type="nucleotide sequence ID" value="NZ_LRIE01000075.1"/>
</dbReference>
<evidence type="ECO:0000313" key="5">
    <source>
        <dbReference type="Proteomes" id="UP000076447"/>
    </source>
</evidence>
<keyword evidence="1" id="KW-0862">Zinc</keyword>
<proteinExistence type="predicted"/>
<dbReference type="PATRIC" id="fig|43678.3.peg.2452"/>
<organism evidence="4 5">
    <name type="scientific">Oerskovia enterophila</name>
    <dbReference type="NCBI Taxonomy" id="43678"/>
    <lineage>
        <taxon>Bacteria</taxon>
        <taxon>Bacillati</taxon>
        <taxon>Actinomycetota</taxon>
        <taxon>Actinomycetes</taxon>
        <taxon>Micrococcales</taxon>
        <taxon>Cellulomonadaceae</taxon>
        <taxon>Oerskovia</taxon>
    </lineage>
</organism>
<feature type="region of interest" description="Disordered" evidence="2">
    <location>
        <begin position="93"/>
        <end position="140"/>
    </location>
</feature>
<keyword evidence="1" id="KW-0479">Metal-binding</keyword>
<dbReference type="GO" id="GO:0008270">
    <property type="term" value="F:zinc ion binding"/>
    <property type="evidence" value="ECO:0007669"/>
    <property type="project" value="UniProtKB-KW"/>
</dbReference>
<gene>
    <name evidence="4" type="ORF">OJAG_23480</name>
</gene>
<feature type="domain" description="SWIM-type" evidence="3">
    <location>
        <begin position="55"/>
        <end position="88"/>
    </location>
</feature>
<dbReference type="InterPro" id="IPR007527">
    <property type="entry name" value="Znf_SWIM"/>
</dbReference>
<evidence type="ECO:0000256" key="1">
    <source>
        <dbReference type="PROSITE-ProRule" id="PRU00325"/>
    </source>
</evidence>
<feature type="compositionally biased region" description="Low complexity" evidence="2">
    <location>
        <begin position="101"/>
        <end position="111"/>
    </location>
</feature>
<dbReference type="PROSITE" id="PS50966">
    <property type="entry name" value="ZF_SWIM"/>
    <property type="match status" value="1"/>
</dbReference>
<dbReference type="EMBL" id="LRIE01000075">
    <property type="protein sequence ID" value="KZM34975.1"/>
    <property type="molecule type" value="Genomic_DNA"/>
</dbReference>
<sequence>MTPAWLAVFAGYDDAALVALGNAGLLRRARKDLVGGEVSLASESPDEVVVACGSAVVRLGPKGPVAASCSCPTAGVCQHVVAACLWAREHPAGPAPEPGVDDAGPGAAAADRGTDGGDGDPAGPGPGHGPGPGPAKTDEAASPLAALLSLSPAEVCRAAGKVAVRRVVERLPSALLAGVAAEGNGITEACDLAVDGARLTISWPIAGLARPATGDPAPEGRATVPAGPSNVVVFVAPAGYGGMVVAGKSTAADQAAARLEAVVRAFAREGRSWSWPHEIEVERSGELTTAQRAGIEEASAVVGHVVDAGLSHLGADAADTLRGAAGRARLVGLLLLHRLLLVAAGLVDGLASRDDDVTEADALGALAEAWALAAALRDAPAGALPDLVGAPARRARGAADDEGEERPGRLVPLGVRWWRAASGARGMTLTAWDQEHGVVRTATAARPSGADPAFRRDVDLPMLWGSSVASVCAGPFTLDAPETRPDGTLSVTSRTRRVGDGRFDVEELRTVADRLRDSATTGTVGFGRAARRVRLVMVRETGAIGVEEVRREVTWPVTAADGGTQVLRVAVDQERSVEALLSVVASRRPVVAVLVEREPGGGADEPVGIFLRDGTGGIELFSPSMSPVYRTAPGWTAMRRLTARIAALRKGSTTHVAEPVDRGPVVRVCQPALEVVDSLGATGRRRLTGWQHEALTARQRLAGDLGMATVGRSLADLLADPTTENVLRARFVLGRALALTG</sequence>
<reference evidence="4 5" key="1">
    <citation type="submission" date="2016-01" db="EMBL/GenBank/DDBJ databases">
        <title>Genome sequence of Oerskovia enterophila VJag, an agar and cellulose degrading bacterium.</title>
        <authorList>
            <person name="Poehlein A."/>
            <person name="Jag V."/>
            <person name="Bengelsdorf F."/>
            <person name="Duerre P."/>
            <person name="Daniel R."/>
        </authorList>
    </citation>
    <scope>NUCLEOTIDE SEQUENCE [LARGE SCALE GENOMIC DNA]</scope>
    <source>
        <strain evidence="4 5">VJag</strain>
    </source>
</reference>